<reference evidence="1 2" key="2">
    <citation type="journal article" date="2022" name="Mol. Ecol. Resour.">
        <title>The genomes of chicory, endive, great burdock and yacon provide insights into Asteraceae paleo-polyploidization history and plant inulin production.</title>
        <authorList>
            <person name="Fan W."/>
            <person name="Wang S."/>
            <person name="Wang H."/>
            <person name="Wang A."/>
            <person name="Jiang F."/>
            <person name="Liu H."/>
            <person name="Zhao H."/>
            <person name="Xu D."/>
            <person name="Zhang Y."/>
        </authorList>
    </citation>
    <scope>NUCLEOTIDE SEQUENCE [LARGE SCALE GENOMIC DNA]</scope>
    <source>
        <strain evidence="2">cv. Punajuju</strain>
        <tissue evidence="1">Leaves</tissue>
    </source>
</reference>
<proteinExistence type="predicted"/>
<evidence type="ECO:0000313" key="2">
    <source>
        <dbReference type="Proteomes" id="UP001055811"/>
    </source>
</evidence>
<reference evidence="2" key="1">
    <citation type="journal article" date="2022" name="Mol. Ecol. Resour.">
        <title>The genomes of chicory, endive, great burdock and yacon provide insights into Asteraceae palaeo-polyploidization history and plant inulin production.</title>
        <authorList>
            <person name="Fan W."/>
            <person name="Wang S."/>
            <person name="Wang H."/>
            <person name="Wang A."/>
            <person name="Jiang F."/>
            <person name="Liu H."/>
            <person name="Zhao H."/>
            <person name="Xu D."/>
            <person name="Zhang Y."/>
        </authorList>
    </citation>
    <scope>NUCLEOTIDE SEQUENCE [LARGE SCALE GENOMIC DNA]</scope>
    <source>
        <strain evidence="2">cv. Punajuju</strain>
    </source>
</reference>
<keyword evidence="2" id="KW-1185">Reference proteome</keyword>
<dbReference type="Proteomes" id="UP001055811">
    <property type="component" value="Linkage Group LG03"/>
</dbReference>
<sequence>MFAWERELKEFEKGCVFVGRYLGNVFFSEGDTEGEKIGRRSHDDYGAEMSGTCGNHQWSRSVVEIREIKAEAASLATEKRDLRHIQQHASRDVGVRQDHLEKIKKMAESPFKCWDKVEVKMLDEGEFQGGTYGGVIMGIWLHRYEIKLTTLTDSATGRPMRVSCGWGALQPVPPRVLVEYKPFDMVEVWYKRGWWPVTVLKVTDQKQCIVKISEEVQLFVESLVIAVLQALVGVRKKCNKNVRN</sequence>
<name>A0ACB9F802_CICIN</name>
<gene>
    <name evidence="1" type="ORF">L2E82_17096</name>
</gene>
<dbReference type="EMBL" id="CM042011">
    <property type="protein sequence ID" value="KAI3767015.1"/>
    <property type="molecule type" value="Genomic_DNA"/>
</dbReference>
<accession>A0ACB9F802</accession>
<protein>
    <submittedName>
        <fullName evidence="1">Uncharacterized protein</fullName>
    </submittedName>
</protein>
<evidence type="ECO:0000313" key="1">
    <source>
        <dbReference type="EMBL" id="KAI3767015.1"/>
    </source>
</evidence>
<organism evidence="1 2">
    <name type="scientific">Cichorium intybus</name>
    <name type="common">Chicory</name>
    <dbReference type="NCBI Taxonomy" id="13427"/>
    <lineage>
        <taxon>Eukaryota</taxon>
        <taxon>Viridiplantae</taxon>
        <taxon>Streptophyta</taxon>
        <taxon>Embryophyta</taxon>
        <taxon>Tracheophyta</taxon>
        <taxon>Spermatophyta</taxon>
        <taxon>Magnoliopsida</taxon>
        <taxon>eudicotyledons</taxon>
        <taxon>Gunneridae</taxon>
        <taxon>Pentapetalae</taxon>
        <taxon>asterids</taxon>
        <taxon>campanulids</taxon>
        <taxon>Asterales</taxon>
        <taxon>Asteraceae</taxon>
        <taxon>Cichorioideae</taxon>
        <taxon>Cichorieae</taxon>
        <taxon>Cichoriinae</taxon>
        <taxon>Cichorium</taxon>
    </lineage>
</organism>
<comment type="caution">
    <text evidence="1">The sequence shown here is derived from an EMBL/GenBank/DDBJ whole genome shotgun (WGS) entry which is preliminary data.</text>
</comment>